<evidence type="ECO:0000313" key="2">
    <source>
        <dbReference type="EMBL" id="SDP87239.1"/>
    </source>
</evidence>
<keyword evidence="3" id="KW-1185">Reference proteome</keyword>
<protein>
    <recommendedName>
        <fullName evidence="1">DUF1854 domain-containing protein</fullName>
    </recommendedName>
</protein>
<feature type="domain" description="DUF1854" evidence="1">
    <location>
        <begin position="45"/>
        <end position="175"/>
    </location>
</feature>
<dbReference type="InterPro" id="IPR015005">
    <property type="entry name" value="DUF1854"/>
</dbReference>
<name>A0A1H0W909_9BURK</name>
<evidence type="ECO:0000259" key="1">
    <source>
        <dbReference type="Pfam" id="PF08909"/>
    </source>
</evidence>
<dbReference type="EMBL" id="FNJL01000034">
    <property type="protein sequence ID" value="SDP87239.1"/>
    <property type="molecule type" value="Genomic_DNA"/>
</dbReference>
<dbReference type="Proteomes" id="UP000199317">
    <property type="component" value="Unassembled WGS sequence"/>
</dbReference>
<proteinExistence type="predicted"/>
<organism evidence="2 3">
    <name type="scientific">Paracidovorax cattleyae</name>
    <dbReference type="NCBI Taxonomy" id="80868"/>
    <lineage>
        <taxon>Bacteria</taxon>
        <taxon>Pseudomonadati</taxon>
        <taxon>Pseudomonadota</taxon>
        <taxon>Betaproteobacteria</taxon>
        <taxon>Burkholderiales</taxon>
        <taxon>Comamonadaceae</taxon>
        <taxon>Paracidovorax</taxon>
    </lineage>
</organism>
<evidence type="ECO:0000313" key="3">
    <source>
        <dbReference type="Proteomes" id="UP000199317"/>
    </source>
</evidence>
<gene>
    <name evidence="2" type="ORF">SAMN04489708_13444</name>
</gene>
<dbReference type="AlphaFoldDB" id="A0A1H0W909"/>
<reference evidence="3" key="1">
    <citation type="submission" date="2016-10" db="EMBL/GenBank/DDBJ databases">
        <authorList>
            <person name="Varghese N."/>
            <person name="Submissions S."/>
        </authorList>
    </citation>
    <scope>NUCLEOTIDE SEQUENCE [LARGE SCALE GENOMIC DNA]</scope>
    <source>
        <strain evidence="3">DSM 17101</strain>
    </source>
</reference>
<sequence>MMAATAPHSPPGSATMNAPHALPAFGLQRDAHGRLVLTLADGTVHEAVTPVRAFPIAAPGEGLSLVGQDGHEALWIDRLDRVDAALRALIEEELAVREFMPTITRITAVSSFSTPSTWDVDTDRGAARLILKGEEDIRRLGSRNALLIAAADGVQFRVPDVAALDKASRRLLERFL</sequence>
<dbReference type="Pfam" id="PF08909">
    <property type="entry name" value="DUF1854"/>
    <property type="match status" value="1"/>
</dbReference>
<accession>A0A1H0W909</accession>